<reference evidence="1 2" key="1">
    <citation type="journal article" date="2021" name="ISME J.">
        <title>Genomic evolution of the class Acidithiobacillia: deep-branching Proteobacteria living in extreme acidic conditions.</title>
        <authorList>
            <person name="Moya-Beltran A."/>
            <person name="Beard S."/>
            <person name="Rojas-Villalobos C."/>
            <person name="Issotta F."/>
            <person name="Gallardo Y."/>
            <person name="Ulloa R."/>
            <person name="Giaveno A."/>
            <person name="Degli Esposti M."/>
            <person name="Johnson D.B."/>
            <person name="Quatrini R."/>
        </authorList>
    </citation>
    <scope>NUCLEOTIDE SEQUENCE [LARGE SCALE GENOMIC DNA]</scope>
    <source>
        <strain evidence="1 2">ATCC 19703</strain>
    </source>
</reference>
<proteinExistence type="predicted"/>
<name>A0ABS5ZTA6_9PROT</name>
<organism evidence="1 2">
    <name type="scientific">Acidithiobacillus concretivorus</name>
    <dbReference type="NCBI Taxonomy" id="3063952"/>
    <lineage>
        <taxon>Bacteria</taxon>
        <taxon>Pseudomonadati</taxon>
        <taxon>Pseudomonadota</taxon>
        <taxon>Acidithiobacillia</taxon>
        <taxon>Acidithiobacillales</taxon>
        <taxon>Acidithiobacillaceae</taxon>
        <taxon>Acidithiobacillus</taxon>
    </lineage>
</organism>
<evidence type="ECO:0000313" key="2">
    <source>
        <dbReference type="Proteomes" id="UP001197028"/>
    </source>
</evidence>
<accession>A0ABS5ZTA6</accession>
<comment type="caution">
    <text evidence="1">The sequence shown here is derived from an EMBL/GenBank/DDBJ whole genome shotgun (WGS) entry which is preliminary data.</text>
</comment>
<evidence type="ECO:0000313" key="1">
    <source>
        <dbReference type="EMBL" id="MBU2739413.1"/>
    </source>
</evidence>
<protein>
    <submittedName>
        <fullName evidence="1">Uncharacterized protein</fullName>
    </submittedName>
</protein>
<dbReference type="RefSeq" id="WP_215864333.1">
    <property type="nucleotide sequence ID" value="NZ_JABELD010000089.1"/>
</dbReference>
<dbReference type="Proteomes" id="UP001197028">
    <property type="component" value="Unassembled WGS sequence"/>
</dbReference>
<keyword evidence="2" id="KW-1185">Reference proteome</keyword>
<dbReference type="EMBL" id="JABELD010000089">
    <property type="protein sequence ID" value="MBU2739413.1"/>
    <property type="molecule type" value="Genomic_DNA"/>
</dbReference>
<sequence>MAVIWGTHSALAILHMLAGKYYHSTGIISSKKEQWRSTPVQNIEKWKQKMKYQHMAVTAADRS</sequence>
<gene>
    <name evidence="1" type="ORF">HJG40_11595</name>
</gene>